<proteinExistence type="inferred from homology"/>
<dbReference type="GO" id="GO:0030091">
    <property type="term" value="P:protein repair"/>
    <property type="evidence" value="ECO:0007669"/>
    <property type="project" value="InterPro"/>
</dbReference>
<dbReference type="AlphaFoldDB" id="A0A7R8ZX90"/>
<feature type="non-terminal residue" evidence="3">
    <location>
        <position position="127"/>
    </location>
</feature>
<dbReference type="PANTHER" id="PTHR10173:SF57">
    <property type="entry name" value="PEPTIDE-METHIONINE (R)-S-OXIDE REDUCTASE"/>
    <property type="match status" value="1"/>
</dbReference>
<dbReference type="Pfam" id="PF01641">
    <property type="entry name" value="SelR"/>
    <property type="match status" value="1"/>
</dbReference>
<evidence type="ECO:0000256" key="2">
    <source>
        <dbReference type="ARBA" id="ARBA00023002"/>
    </source>
</evidence>
<dbReference type="Gene3D" id="2.170.150.20">
    <property type="entry name" value="Peptide methionine sulfoxide reductase"/>
    <property type="match status" value="1"/>
</dbReference>
<dbReference type="GO" id="GO:0005737">
    <property type="term" value="C:cytoplasm"/>
    <property type="evidence" value="ECO:0007669"/>
    <property type="project" value="TreeGrafter"/>
</dbReference>
<accession>A0A7R8ZX90</accession>
<dbReference type="PANTHER" id="PTHR10173">
    <property type="entry name" value="METHIONINE SULFOXIDE REDUCTASE"/>
    <property type="match status" value="1"/>
</dbReference>
<comment type="similarity">
    <text evidence="1">Belongs to the MsrB Met sulfoxide reductase family.</text>
</comment>
<dbReference type="PROSITE" id="PS51790">
    <property type="entry name" value="MSRB"/>
    <property type="match status" value="1"/>
</dbReference>
<evidence type="ECO:0000313" key="3">
    <source>
        <dbReference type="EMBL" id="CAD7239835.1"/>
    </source>
</evidence>
<dbReference type="InterPro" id="IPR011057">
    <property type="entry name" value="Mss4-like_sf"/>
</dbReference>
<dbReference type="InterPro" id="IPR028427">
    <property type="entry name" value="Met_Sox_Rdtase_MsrB"/>
</dbReference>
<keyword evidence="2" id="KW-0560">Oxidoreductase</keyword>
<dbReference type="SUPFAM" id="SSF51316">
    <property type="entry name" value="Mss4-like"/>
    <property type="match status" value="1"/>
</dbReference>
<gene>
    <name evidence="3" type="ORF">CTOB1V02_LOCUS17650</name>
</gene>
<dbReference type="GO" id="GO:0006979">
    <property type="term" value="P:response to oxidative stress"/>
    <property type="evidence" value="ECO:0007669"/>
    <property type="project" value="InterPro"/>
</dbReference>
<reference evidence="3" key="1">
    <citation type="submission" date="2020-11" db="EMBL/GenBank/DDBJ databases">
        <authorList>
            <person name="Tran Van P."/>
        </authorList>
    </citation>
    <scope>NUCLEOTIDE SEQUENCE</scope>
</reference>
<protein>
    <submittedName>
        <fullName evidence="3">Uncharacterized protein</fullName>
    </submittedName>
</protein>
<dbReference type="EMBL" id="OB743562">
    <property type="protein sequence ID" value="CAD7239835.1"/>
    <property type="molecule type" value="Genomic_DNA"/>
</dbReference>
<dbReference type="InterPro" id="IPR002579">
    <property type="entry name" value="Met_Sox_Rdtase_MsrB_dom"/>
</dbReference>
<sequence>MNRRTFLMTTGAAVLARPLRADTCGYEICRTEGEWRARLTEAEYLVLREEETERPYTSPLNDEKRAGTYQCRGCDLPVYAAAAKYDSGTGWPSFFESLPNAIGTKEDRKFIFQVRTEVHCRRRGSHL</sequence>
<dbReference type="OrthoDB" id="44061at2759"/>
<organism evidence="3">
    <name type="scientific">Cyprideis torosa</name>
    <dbReference type="NCBI Taxonomy" id="163714"/>
    <lineage>
        <taxon>Eukaryota</taxon>
        <taxon>Metazoa</taxon>
        <taxon>Ecdysozoa</taxon>
        <taxon>Arthropoda</taxon>
        <taxon>Crustacea</taxon>
        <taxon>Oligostraca</taxon>
        <taxon>Ostracoda</taxon>
        <taxon>Podocopa</taxon>
        <taxon>Podocopida</taxon>
        <taxon>Cytherocopina</taxon>
        <taxon>Cytheroidea</taxon>
        <taxon>Cytherideidae</taxon>
        <taxon>Cyprideis</taxon>
    </lineage>
</organism>
<name>A0A7R8ZX90_9CRUS</name>
<dbReference type="GO" id="GO:0033743">
    <property type="term" value="F:peptide-methionine (R)-S-oxide reductase activity"/>
    <property type="evidence" value="ECO:0007669"/>
    <property type="project" value="InterPro"/>
</dbReference>
<evidence type="ECO:0000256" key="1">
    <source>
        <dbReference type="ARBA" id="ARBA00007174"/>
    </source>
</evidence>